<accession>A0ACB0ZTL7</accession>
<keyword evidence="2" id="KW-1185">Reference proteome</keyword>
<evidence type="ECO:0000313" key="1">
    <source>
        <dbReference type="EMBL" id="CAK5082482.1"/>
    </source>
</evidence>
<reference evidence="1" key="1">
    <citation type="submission" date="2023-11" db="EMBL/GenBank/DDBJ databases">
        <authorList>
            <person name="Poullet M."/>
        </authorList>
    </citation>
    <scope>NUCLEOTIDE SEQUENCE</scope>
    <source>
        <strain evidence="1">E1834</strain>
    </source>
</reference>
<evidence type="ECO:0000313" key="2">
    <source>
        <dbReference type="Proteomes" id="UP001497535"/>
    </source>
</evidence>
<sequence>MFSLPFEVQLDVLKCLNFNQLFDIKQTNFYFCNLINKYEGELARLKFKRITISDPGFPRLPIPYKSIKPRFKLSDRAEKIWIKRLNNEDHINYQISNVYNPKVRFTFCNKYWNDGRIFYVKIRKMKEQITGQ</sequence>
<proteinExistence type="predicted"/>
<dbReference type="EMBL" id="CAVMJV010000047">
    <property type="protein sequence ID" value="CAK5082482.1"/>
    <property type="molecule type" value="Genomic_DNA"/>
</dbReference>
<protein>
    <submittedName>
        <fullName evidence="1">Uncharacterized protein</fullName>
    </submittedName>
</protein>
<dbReference type="Proteomes" id="UP001497535">
    <property type="component" value="Unassembled WGS sequence"/>
</dbReference>
<name>A0ACB0ZTL7_MELEN</name>
<comment type="caution">
    <text evidence="1">The sequence shown here is derived from an EMBL/GenBank/DDBJ whole genome shotgun (WGS) entry which is preliminary data.</text>
</comment>
<gene>
    <name evidence="1" type="ORF">MENTE1834_LOCUS29770</name>
</gene>
<organism evidence="1 2">
    <name type="scientific">Meloidogyne enterolobii</name>
    <name type="common">Root-knot nematode worm</name>
    <name type="synonym">Meloidogyne mayaguensis</name>
    <dbReference type="NCBI Taxonomy" id="390850"/>
    <lineage>
        <taxon>Eukaryota</taxon>
        <taxon>Metazoa</taxon>
        <taxon>Ecdysozoa</taxon>
        <taxon>Nematoda</taxon>
        <taxon>Chromadorea</taxon>
        <taxon>Rhabditida</taxon>
        <taxon>Tylenchina</taxon>
        <taxon>Tylenchomorpha</taxon>
        <taxon>Tylenchoidea</taxon>
        <taxon>Meloidogynidae</taxon>
        <taxon>Meloidogyninae</taxon>
        <taxon>Meloidogyne</taxon>
    </lineage>
</organism>